<dbReference type="EMBL" id="CP019437">
    <property type="protein sequence ID" value="AQS48895.1"/>
    <property type="molecule type" value="Genomic_DNA"/>
</dbReference>
<protein>
    <submittedName>
        <fullName evidence="1">Uncharacterized protein</fullName>
    </submittedName>
</protein>
<organism evidence="1 2">
    <name type="scientific">Thioclava nitratireducens</name>
    <dbReference type="NCBI Taxonomy" id="1915078"/>
    <lineage>
        <taxon>Bacteria</taxon>
        <taxon>Pseudomonadati</taxon>
        <taxon>Pseudomonadota</taxon>
        <taxon>Alphaproteobacteria</taxon>
        <taxon>Rhodobacterales</taxon>
        <taxon>Paracoccaceae</taxon>
        <taxon>Thioclava</taxon>
    </lineage>
</organism>
<gene>
    <name evidence="1" type="ORF">BMG03_14660</name>
</gene>
<reference evidence="1 2" key="1">
    <citation type="submission" date="2017-01" db="EMBL/GenBank/DDBJ databases">
        <title>The complete genome sequence of a sulfur-oxidizing marine bacterium Thioclava sp. 25B10_4T.</title>
        <authorList>
            <person name="Liu Y."/>
            <person name="Lai Q."/>
            <person name="Shao Z."/>
        </authorList>
    </citation>
    <scope>NUCLEOTIDE SEQUENCE [LARGE SCALE GENOMIC DNA]</scope>
    <source>
        <strain evidence="1 2">25B10_4</strain>
    </source>
</reference>
<evidence type="ECO:0000313" key="2">
    <source>
        <dbReference type="Proteomes" id="UP000185622"/>
    </source>
</evidence>
<name>A0ABN4X8V3_9RHOB</name>
<dbReference type="Proteomes" id="UP000185622">
    <property type="component" value="Chromosome"/>
</dbReference>
<sequence length="135" mass="14559">MAKSKGGVVVTQVSRLRCKERMSLDTTRLSVLYVELGQVDAERVICATVEDLAVQLAALEEAAKSRQRAKMRCAIVKVIDLSEHVGLVSMVRTARDLSECIATGDAVAQAAVMARLGRIAERSLTEVWDIGGLSS</sequence>
<evidence type="ECO:0000313" key="1">
    <source>
        <dbReference type="EMBL" id="AQS48895.1"/>
    </source>
</evidence>
<accession>A0ABN4X8V3</accession>
<proteinExistence type="predicted"/>
<keyword evidence="2" id="KW-1185">Reference proteome</keyword>